<gene>
    <name evidence="2" type="ORF">GJ744_005144</name>
</gene>
<evidence type="ECO:0000313" key="3">
    <source>
        <dbReference type="Proteomes" id="UP000606974"/>
    </source>
</evidence>
<dbReference type="OrthoDB" id="447842at2759"/>
<dbReference type="Pfam" id="PF08325">
    <property type="entry name" value="WLM"/>
    <property type="match status" value="1"/>
</dbReference>
<dbReference type="PROSITE" id="PS51397">
    <property type="entry name" value="WLM"/>
    <property type="match status" value="1"/>
</dbReference>
<dbReference type="GO" id="GO:0005634">
    <property type="term" value="C:nucleus"/>
    <property type="evidence" value="ECO:0007669"/>
    <property type="project" value="TreeGrafter"/>
</dbReference>
<dbReference type="Proteomes" id="UP000606974">
    <property type="component" value="Unassembled WGS sequence"/>
</dbReference>
<protein>
    <recommendedName>
        <fullName evidence="1">WLM domain-containing protein</fullName>
    </recommendedName>
</protein>
<dbReference type="PANTHER" id="PTHR46622">
    <property type="entry name" value="DNA-DEPENDENT METALLOPROTEASE WSS1"/>
    <property type="match status" value="1"/>
</dbReference>
<dbReference type="GO" id="GO:0008237">
    <property type="term" value="F:metallopeptidase activity"/>
    <property type="evidence" value="ECO:0007669"/>
    <property type="project" value="TreeGrafter"/>
</dbReference>
<dbReference type="Gene3D" id="3.30.2010.10">
    <property type="entry name" value="Metalloproteases ('zincins'), catalytic domain"/>
    <property type="match status" value="1"/>
</dbReference>
<organism evidence="2 3">
    <name type="scientific">Endocarpon pusillum</name>
    <dbReference type="NCBI Taxonomy" id="364733"/>
    <lineage>
        <taxon>Eukaryota</taxon>
        <taxon>Fungi</taxon>
        <taxon>Dikarya</taxon>
        <taxon>Ascomycota</taxon>
        <taxon>Pezizomycotina</taxon>
        <taxon>Eurotiomycetes</taxon>
        <taxon>Chaetothyriomycetidae</taxon>
        <taxon>Verrucariales</taxon>
        <taxon>Verrucariaceae</taxon>
        <taxon>Endocarpon</taxon>
    </lineage>
</organism>
<evidence type="ECO:0000313" key="2">
    <source>
        <dbReference type="EMBL" id="KAF7511247.1"/>
    </source>
</evidence>
<accession>A0A8H7ANH3</accession>
<dbReference type="EMBL" id="JAACFV010000022">
    <property type="protein sequence ID" value="KAF7511247.1"/>
    <property type="molecule type" value="Genomic_DNA"/>
</dbReference>
<evidence type="ECO:0000259" key="1">
    <source>
        <dbReference type="PROSITE" id="PS51397"/>
    </source>
</evidence>
<proteinExistence type="predicted"/>
<reference evidence="2" key="1">
    <citation type="submission" date="2020-02" db="EMBL/GenBank/DDBJ databases">
        <authorList>
            <person name="Palmer J.M."/>
        </authorList>
    </citation>
    <scope>NUCLEOTIDE SEQUENCE</scope>
    <source>
        <strain evidence="2">EPUS1.4</strain>
        <tissue evidence="2">Thallus</tissue>
    </source>
</reference>
<comment type="caution">
    <text evidence="2">The sequence shown here is derived from an EMBL/GenBank/DDBJ whole genome shotgun (WGS) entry which is preliminary data.</text>
</comment>
<sequence>MPINILRLNHAPSSHPNNLIAFIKPLPRPAALSTEQSHADTFLRAIAAQCLPVMKRHHLSITSLEEHEPNREFIGRNFNNGEVIQLVLQRRDGSWMSFRQVQMVMMHELAHNVQMNHGRAFWAERNQFAAEMKALWERGYTGRGFGVLGGSWTV</sequence>
<feature type="domain" description="WLM" evidence="1">
    <location>
        <begin position="11"/>
        <end position="154"/>
    </location>
</feature>
<dbReference type="InterPro" id="IPR013536">
    <property type="entry name" value="WLM_dom"/>
</dbReference>
<name>A0A8H7ANH3_9EURO</name>
<dbReference type="GO" id="GO:0006281">
    <property type="term" value="P:DNA repair"/>
    <property type="evidence" value="ECO:0007669"/>
    <property type="project" value="TreeGrafter"/>
</dbReference>
<dbReference type="PANTHER" id="PTHR46622:SF1">
    <property type="entry name" value="DNA-DEPENDENT METALLOPROTEASE WSS1"/>
    <property type="match status" value="1"/>
</dbReference>
<keyword evidence="3" id="KW-1185">Reference proteome</keyword>
<dbReference type="AlphaFoldDB" id="A0A8H7ANH3"/>
<dbReference type="InterPro" id="IPR053000">
    <property type="entry name" value="WSS1-like_metalloprotease"/>
</dbReference>